<dbReference type="CDD" id="cd04105">
    <property type="entry name" value="SR_beta"/>
    <property type="match status" value="1"/>
</dbReference>
<organism evidence="12 13">
    <name type="scientific">Dimargaris cristalligena</name>
    <dbReference type="NCBI Taxonomy" id="215637"/>
    <lineage>
        <taxon>Eukaryota</taxon>
        <taxon>Fungi</taxon>
        <taxon>Fungi incertae sedis</taxon>
        <taxon>Zoopagomycota</taxon>
        <taxon>Kickxellomycotina</taxon>
        <taxon>Dimargaritomycetes</taxon>
        <taxon>Dimargaritales</taxon>
        <taxon>Dimargaritaceae</taxon>
        <taxon>Dimargaris</taxon>
    </lineage>
</organism>
<dbReference type="GO" id="GO:0006886">
    <property type="term" value="P:intracellular protein transport"/>
    <property type="evidence" value="ECO:0007669"/>
    <property type="project" value="TreeGrafter"/>
</dbReference>
<dbReference type="Pfam" id="PF09439">
    <property type="entry name" value="SRPRB"/>
    <property type="match status" value="1"/>
</dbReference>
<dbReference type="SUPFAM" id="SSF52540">
    <property type="entry name" value="P-loop containing nucleoside triphosphate hydrolases"/>
    <property type="match status" value="1"/>
</dbReference>
<keyword evidence="9 11" id="KW-0472">Membrane</keyword>
<evidence type="ECO:0000256" key="5">
    <source>
        <dbReference type="ARBA" id="ARBA00022741"/>
    </source>
</evidence>
<evidence type="ECO:0000256" key="8">
    <source>
        <dbReference type="ARBA" id="ARBA00023134"/>
    </source>
</evidence>
<evidence type="ECO:0000256" key="10">
    <source>
        <dbReference type="ARBA" id="ARBA00023170"/>
    </source>
</evidence>
<keyword evidence="8" id="KW-0342">GTP-binding</keyword>
<evidence type="ECO:0000256" key="6">
    <source>
        <dbReference type="ARBA" id="ARBA00022824"/>
    </source>
</evidence>
<dbReference type="AlphaFoldDB" id="A0A4P9ZSY2"/>
<proteinExistence type="inferred from homology"/>
<evidence type="ECO:0000256" key="1">
    <source>
        <dbReference type="ARBA" id="ARBA00004389"/>
    </source>
</evidence>
<feature type="transmembrane region" description="Helical" evidence="11">
    <location>
        <begin position="6"/>
        <end position="28"/>
    </location>
</feature>
<dbReference type="GO" id="GO:0034067">
    <property type="term" value="P:protein localization to Golgi apparatus"/>
    <property type="evidence" value="ECO:0007669"/>
    <property type="project" value="TreeGrafter"/>
</dbReference>
<evidence type="ECO:0000256" key="3">
    <source>
        <dbReference type="ARBA" id="ARBA00020256"/>
    </source>
</evidence>
<keyword evidence="13" id="KW-1185">Reference proteome</keyword>
<dbReference type="STRING" id="215637.A0A4P9ZSY2"/>
<name>A0A4P9ZSY2_9FUNG</name>
<evidence type="ECO:0000256" key="9">
    <source>
        <dbReference type="ARBA" id="ARBA00023136"/>
    </source>
</evidence>
<accession>A0A4P9ZSY2</accession>
<dbReference type="GO" id="GO:0003924">
    <property type="term" value="F:GTPase activity"/>
    <property type="evidence" value="ECO:0007669"/>
    <property type="project" value="TreeGrafter"/>
</dbReference>
<keyword evidence="6" id="KW-0256">Endoplasmic reticulum</keyword>
<keyword evidence="5" id="KW-0547">Nucleotide-binding</keyword>
<sequence length="253" mass="27942">MEWSSLPSGYSLILALLILVASIAFLVLRQRISTRSSGNDFLILGISDAGKTALLTKLEFGRILPTHTSMESNQFASPRSSSTDNAHTGTNAVRFVDIPGHFRLRPQYQDQLASARGLVFVLDSAQLARNVRDVAMALYDVLVHPAIGAARSPPPILVLCNKVDLFTAAPVATVKKMLETEMNRLRTTRSAALESHESEGDADASSGAAEYLGFEGQDFKFDHIPNEIRFQRLSVKNEDPQVVLDWAEENWWE</sequence>
<dbReference type="GO" id="GO:0005794">
    <property type="term" value="C:Golgi apparatus"/>
    <property type="evidence" value="ECO:0007669"/>
    <property type="project" value="TreeGrafter"/>
</dbReference>
<dbReference type="GO" id="GO:0043001">
    <property type="term" value="P:Golgi to plasma membrane protein transport"/>
    <property type="evidence" value="ECO:0007669"/>
    <property type="project" value="TreeGrafter"/>
</dbReference>
<keyword evidence="10 12" id="KW-0675">Receptor</keyword>
<dbReference type="EMBL" id="ML002677">
    <property type="protein sequence ID" value="RKP36308.1"/>
    <property type="molecule type" value="Genomic_DNA"/>
</dbReference>
<keyword evidence="4 11" id="KW-0812">Transmembrane</keyword>
<dbReference type="Gene3D" id="3.40.50.300">
    <property type="entry name" value="P-loop containing nucleotide triphosphate hydrolases"/>
    <property type="match status" value="1"/>
</dbReference>
<dbReference type="InterPro" id="IPR027417">
    <property type="entry name" value="P-loop_NTPase"/>
</dbReference>
<dbReference type="PANTHER" id="PTHR45909:SF1">
    <property type="entry name" value="ADP-RIBOSYLATION FACTOR-RELATED PROTEIN 1"/>
    <property type="match status" value="1"/>
</dbReference>
<dbReference type="PANTHER" id="PTHR45909">
    <property type="entry name" value="ADP-RIBOSYLATION FACTOR-RELATED PROTEIN 1"/>
    <property type="match status" value="1"/>
</dbReference>
<protein>
    <recommendedName>
        <fullName evidence="3">Signal recognition particle receptor subunit beta</fullName>
    </recommendedName>
</protein>
<dbReference type="GO" id="GO:0005525">
    <property type="term" value="F:GTP binding"/>
    <property type="evidence" value="ECO:0007669"/>
    <property type="project" value="UniProtKB-KW"/>
</dbReference>
<dbReference type="InterPro" id="IPR019009">
    <property type="entry name" value="SRP_receptor_beta_su"/>
</dbReference>
<evidence type="ECO:0000313" key="13">
    <source>
        <dbReference type="Proteomes" id="UP000268162"/>
    </source>
</evidence>
<dbReference type="GO" id="GO:0005789">
    <property type="term" value="C:endoplasmic reticulum membrane"/>
    <property type="evidence" value="ECO:0007669"/>
    <property type="project" value="UniProtKB-SubCell"/>
</dbReference>
<reference evidence="13" key="1">
    <citation type="journal article" date="2018" name="Nat. Microbiol.">
        <title>Leveraging single-cell genomics to expand the fungal tree of life.</title>
        <authorList>
            <person name="Ahrendt S.R."/>
            <person name="Quandt C.A."/>
            <person name="Ciobanu D."/>
            <person name="Clum A."/>
            <person name="Salamov A."/>
            <person name="Andreopoulos B."/>
            <person name="Cheng J.F."/>
            <person name="Woyke T."/>
            <person name="Pelin A."/>
            <person name="Henrissat B."/>
            <person name="Reynolds N.K."/>
            <person name="Benny G.L."/>
            <person name="Smith M.E."/>
            <person name="James T.Y."/>
            <person name="Grigoriev I.V."/>
        </authorList>
    </citation>
    <scope>NUCLEOTIDE SEQUENCE [LARGE SCALE GENOMIC DNA]</scope>
    <source>
        <strain evidence="13">RSA 468</strain>
    </source>
</reference>
<keyword evidence="7 11" id="KW-1133">Transmembrane helix</keyword>
<dbReference type="InterPro" id="IPR024156">
    <property type="entry name" value="Small_GTPase_ARF"/>
</dbReference>
<comment type="subcellular location">
    <subcellularLocation>
        <location evidence="1">Endoplasmic reticulum membrane</location>
        <topology evidence="1">Single-pass membrane protein</topology>
    </subcellularLocation>
</comment>
<dbReference type="Proteomes" id="UP000268162">
    <property type="component" value="Unassembled WGS sequence"/>
</dbReference>
<evidence type="ECO:0000256" key="2">
    <source>
        <dbReference type="ARBA" id="ARBA00005619"/>
    </source>
</evidence>
<evidence type="ECO:0000256" key="11">
    <source>
        <dbReference type="SAM" id="Phobius"/>
    </source>
</evidence>
<comment type="similarity">
    <text evidence="2">Belongs to the SRP receptor beta subunit family.</text>
</comment>
<evidence type="ECO:0000256" key="7">
    <source>
        <dbReference type="ARBA" id="ARBA00022989"/>
    </source>
</evidence>
<gene>
    <name evidence="12" type="ORF">BJ085DRAFT_33886</name>
</gene>
<evidence type="ECO:0000256" key="4">
    <source>
        <dbReference type="ARBA" id="ARBA00022692"/>
    </source>
</evidence>
<evidence type="ECO:0000313" key="12">
    <source>
        <dbReference type="EMBL" id="RKP36308.1"/>
    </source>
</evidence>